<comment type="caution">
    <text evidence="1">The sequence shown here is derived from an EMBL/GenBank/DDBJ whole genome shotgun (WGS) entry which is preliminary data.</text>
</comment>
<dbReference type="RefSeq" id="WP_077305512.1">
    <property type="nucleotide sequence ID" value="NZ_CP016090.1"/>
</dbReference>
<evidence type="ECO:0000313" key="2">
    <source>
        <dbReference type="Proteomes" id="UP000821656"/>
    </source>
</evidence>
<sequence length="287" mass="31546">MAIDLRKEYSNEIDEVMLQASKSNMVIDDEAGEFVGVNTVIYHKVTVPTTVQKYGRDQLAQNGSGKSLYGDTRGIGLAPETFTLSQDISDHIFIDRMDEEESCASAGMLLGEYIRLTLQPTVDKYRYKTIVNNAGNTVYGTTVSATNVFSLITDATEVLDDAGVPEFARVLIVTPKTYKFLKNSKDIILDEEVSKEERTEGVVAKIDGMPVIKVASSYLPEGVQFIVTIPSATKSPVKYSKLELRDAGNDGDGTFLNIRYYYDAFVLDNAKPCIYVVTSGAEPVVTP</sequence>
<dbReference type="Proteomes" id="UP000821656">
    <property type="component" value="Unassembled WGS sequence"/>
</dbReference>
<protein>
    <recommendedName>
        <fullName evidence="3">Capsid protein</fullName>
    </recommendedName>
</protein>
<accession>A0A9Q5GGB0</accession>
<name>A0A9Q5GGB0_CLOBE</name>
<evidence type="ECO:0000313" key="1">
    <source>
        <dbReference type="EMBL" id="NRV07616.1"/>
    </source>
</evidence>
<organism evidence="1 2">
    <name type="scientific">Clostridium beijerinckii</name>
    <name type="common">Clostridium MP</name>
    <dbReference type="NCBI Taxonomy" id="1520"/>
    <lineage>
        <taxon>Bacteria</taxon>
        <taxon>Bacillati</taxon>
        <taxon>Bacillota</taxon>
        <taxon>Clostridia</taxon>
        <taxon>Eubacteriales</taxon>
        <taxon>Clostridiaceae</taxon>
        <taxon>Clostridium</taxon>
    </lineage>
</organism>
<dbReference type="EMBL" id="JABSXK010000001">
    <property type="protein sequence ID" value="NRV07616.1"/>
    <property type="molecule type" value="Genomic_DNA"/>
</dbReference>
<gene>
    <name evidence="1" type="ORF">DFH45_000579</name>
</gene>
<reference evidence="1" key="1">
    <citation type="submission" date="2020-05" db="EMBL/GenBank/DDBJ databases">
        <title>Genomic insights into acetone-butanol-ethanol (ABE) fermentation by sequencing solventogenic clostridia strains.</title>
        <authorList>
            <person name="Brown S."/>
        </authorList>
    </citation>
    <scope>NUCLEOTIDE SEQUENCE</scope>
    <source>
        <strain evidence="1">DJ126</strain>
    </source>
</reference>
<dbReference type="AlphaFoldDB" id="A0A9Q5GGB0"/>
<proteinExistence type="predicted"/>
<evidence type="ECO:0008006" key="3">
    <source>
        <dbReference type="Google" id="ProtNLM"/>
    </source>
</evidence>